<dbReference type="SUPFAM" id="SSF55729">
    <property type="entry name" value="Acyl-CoA N-acyltransferases (Nat)"/>
    <property type="match status" value="1"/>
</dbReference>
<accession>A0A0F5FLW9</accession>
<dbReference type="InterPro" id="IPR000182">
    <property type="entry name" value="GNAT_dom"/>
</dbReference>
<comment type="caution">
    <text evidence="2">The sequence shown here is derived from an EMBL/GenBank/DDBJ whole genome shotgun (WGS) entry which is preliminary data.</text>
</comment>
<dbReference type="PATRIC" id="fig|429727.3.peg.1735"/>
<sequence>MNGYEIIPSTPTVEDYLRLRVSAGLSAKTEEQASRGLPNTWFGVTIMASGRAIGMGRIIGDGGTAFQIVDIALEPAHQGKGLGKQIMAALTERLEAHAPRGAYVSLIADGDARHLYAKFGFQLVTPASVGMARRVGSDA</sequence>
<dbReference type="GO" id="GO:0016747">
    <property type="term" value="F:acyltransferase activity, transferring groups other than amino-acyl groups"/>
    <property type="evidence" value="ECO:0007669"/>
    <property type="project" value="InterPro"/>
</dbReference>
<dbReference type="InterPro" id="IPR053144">
    <property type="entry name" value="Acetyltransferase_Butenolide"/>
</dbReference>
<dbReference type="PROSITE" id="PS51186">
    <property type="entry name" value="GNAT"/>
    <property type="match status" value="1"/>
</dbReference>
<dbReference type="STRING" id="429727.VE26_08400"/>
<proteinExistence type="predicted"/>
<dbReference type="CDD" id="cd04301">
    <property type="entry name" value="NAT_SF"/>
    <property type="match status" value="1"/>
</dbReference>
<name>A0A0F5FLW9_9HYPH</name>
<gene>
    <name evidence="2" type="ORF">VE26_08400</name>
</gene>
<dbReference type="AlphaFoldDB" id="A0A0F5FLW9"/>
<organism evidence="2 3">
    <name type="scientific">Devosia chinhatensis</name>
    <dbReference type="NCBI Taxonomy" id="429727"/>
    <lineage>
        <taxon>Bacteria</taxon>
        <taxon>Pseudomonadati</taxon>
        <taxon>Pseudomonadota</taxon>
        <taxon>Alphaproteobacteria</taxon>
        <taxon>Hyphomicrobiales</taxon>
        <taxon>Devosiaceae</taxon>
        <taxon>Devosia</taxon>
    </lineage>
</organism>
<dbReference type="PANTHER" id="PTHR43233:SF1">
    <property type="entry name" value="FAMILY N-ACETYLTRANSFERASE, PUTATIVE (AFU_ORTHOLOGUE AFUA_6G03350)-RELATED"/>
    <property type="match status" value="1"/>
</dbReference>
<feature type="domain" description="N-acetyltransferase" evidence="1">
    <location>
        <begin position="4"/>
        <end position="139"/>
    </location>
</feature>
<dbReference type="PANTHER" id="PTHR43233">
    <property type="entry name" value="FAMILY N-ACETYLTRANSFERASE, PUTATIVE (AFU_ORTHOLOGUE AFUA_6G03350)-RELATED"/>
    <property type="match status" value="1"/>
</dbReference>
<dbReference type="Pfam" id="PF13508">
    <property type="entry name" value="Acetyltransf_7"/>
    <property type="match status" value="1"/>
</dbReference>
<evidence type="ECO:0000313" key="2">
    <source>
        <dbReference type="EMBL" id="KKB09846.1"/>
    </source>
</evidence>
<protein>
    <recommendedName>
        <fullName evidence="1">N-acetyltransferase domain-containing protein</fullName>
    </recommendedName>
</protein>
<dbReference type="Proteomes" id="UP000033649">
    <property type="component" value="Unassembled WGS sequence"/>
</dbReference>
<keyword evidence="3" id="KW-1185">Reference proteome</keyword>
<dbReference type="Gene3D" id="3.40.630.30">
    <property type="match status" value="1"/>
</dbReference>
<dbReference type="OrthoDB" id="9797456at2"/>
<evidence type="ECO:0000313" key="3">
    <source>
        <dbReference type="Proteomes" id="UP000033649"/>
    </source>
</evidence>
<dbReference type="InterPro" id="IPR016181">
    <property type="entry name" value="Acyl_CoA_acyltransferase"/>
</dbReference>
<evidence type="ECO:0000259" key="1">
    <source>
        <dbReference type="PROSITE" id="PS51186"/>
    </source>
</evidence>
<reference evidence="2 3" key="1">
    <citation type="submission" date="2015-03" db="EMBL/GenBank/DDBJ databases">
        <authorList>
            <person name="Hassan Y."/>
            <person name="Lepp D."/>
            <person name="Li X.-Z."/>
            <person name="Zhou T."/>
        </authorList>
    </citation>
    <scope>NUCLEOTIDE SEQUENCE [LARGE SCALE GENOMIC DNA]</scope>
    <source>
        <strain evidence="2 3">IPL18</strain>
    </source>
</reference>
<dbReference type="RefSeq" id="WP_046104537.1">
    <property type="nucleotide sequence ID" value="NZ_JZEY01000054.1"/>
</dbReference>
<dbReference type="EMBL" id="JZEY01000054">
    <property type="protein sequence ID" value="KKB09846.1"/>
    <property type="molecule type" value="Genomic_DNA"/>
</dbReference>